<dbReference type="GO" id="GO:0009244">
    <property type="term" value="P:lipopolysaccharide core region biosynthetic process"/>
    <property type="evidence" value="ECO:0007669"/>
    <property type="project" value="TreeGrafter"/>
</dbReference>
<keyword evidence="5 13" id="KW-0444">Lipid biosynthesis</keyword>
<sequence>MATSINAWFKEALQRRWYGLSVWHVLLIPLSWIFGFLSYFRRVVYKLGLFKSYKLPVPVVVVGNINIGGTGKTPLVLWLSEQLIHAGYSPAIISRGYGASHSKISPVYADSNPGLVGDEPVLLAKRASCPVWVGGDRIAVAQKLLQVHPKCNVIISDDGLQHYRLKRDIELVVVDASRGFGNGYLLPAGPLRELVDRLKKVDAVIFNGGQPTQDSAANHFGMSLQGKQFQSLADDTQFATAKDFAGKKLHAVVGIGNPQRFFQQLENLGLRFDRHVFSDHHAFKVADLQIQGAEVILMTEKDAVKCQPFAKDNWWFLPVEAIVEDRLTALIMSKLAMFKALSK</sequence>
<feature type="transmembrane region" description="Helical" evidence="14">
    <location>
        <begin position="20"/>
        <end position="40"/>
    </location>
</feature>
<dbReference type="InterPro" id="IPR003758">
    <property type="entry name" value="LpxK"/>
</dbReference>
<evidence type="ECO:0000256" key="11">
    <source>
        <dbReference type="ARBA" id="ARBA00023098"/>
    </source>
</evidence>
<organism evidence="15 16">
    <name type="scientific">Methyloradius palustris</name>
    <dbReference type="NCBI Taxonomy" id="2778876"/>
    <lineage>
        <taxon>Bacteria</taxon>
        <taxon>Pseudomonadati</taxon>
        <taxon>Pseudomonadota</taxon>
        <taxon>Betaproteobacteria</taxon>
        <taxon>Nitrosomonadales</taxon>
        <taxon>Methylophilaceae</taxon>
        <taxon>Methyloradius</taxon>
    </lineage>
</organism>
<dbReference type="NCBIfam" id="TIGR00682">
    <property type="entry name" value="lpxK"/>
    <property type="match status" value="1"/>
</dbReference>
<evidence type="ECO:0000256" key="14">
    <source>
        <dbReference type="SAM" id="Phobius"/>
    </source>
</evidence>
<comment type="catalytic activity">
    <reaction evidence="13">
        <text>a lipid A disaccharide + ATP = a lipid IVA + ADP + H(+)</text>
        <dbReference type="Rhea" id="RHEA:67840"/>
        <dbReference type="ChEBI" id="CHEBI:15378"/>
        <dbReference type="ChEBI" id="CHEBI:30616"/>
        <dbReference type="ChEBI" id="CHEBI:176343"/>
        <dbReference type="ChEBI" id="CHEBI:176425"/>
        <dbReference type="ChEBI" id="CHEBI:456216"/>
        <dbReference type="EC" id="2.7.1.130"/>
    </reaction>
</comment>
<dbReference type="PANTHER" id="PTHR42724:SF1">
    <property type="entry name" value="TETRAACYLDISACCHARIDE 4'-KINASE, MITOCHONDRIAL-RELATED"/>
    <property type="match status" value="1"/>
</dbReference>
<keyword evidence="16" id="KW-1185">Reference proteome</keyword>
<dbReference type="AlphaFoldDB" id="A0A8D5JZI8"/>
<dbReference type="EMBL" id="AP024110">
    <property type="protein sequence ID" value="BCM25707.1"/>
    <property type="molecule type" value="Genomic_DNA"/>
</dbReference>
<dbReference type="PANTHER" id="PTHR42724">
    <property type="entry name" value="TETRAACYLDISACCHARIDE 4'-KINASE"/>
    <property type="match status" value="1"/>
</dbReference>
<evidence type="ECO:0000256" key="12">
    <source>
        <dbReference type="ARBA" id="ARBA00029757"/>
    </source>
</evidence>
<keyword evidence="9 13" id="KW-0418">Kinase</keyword>
<evidence type="ECO:0000256" key="4">
    <source>
        <dbReference type="ARBA" id="ARBA00016436"/>
    </source>
</evidence>
<dbReference type="Proteomes" id="UP000826722">
    <property type="component" value="Chromosome"/>
</dbReference>
<dbReference type="GO" id="GO:0005524">
    <property type="term" value="F:ATP binding"/>
    <property type="evidence" value="ECO:0007669"/>
    <property type="project" value="UniProtKB-UniRule"/>
</dbReference>
<keyword evidence="6 13" id="KW-0441">Lipid A biosynthesis</keyword>
<evidence type="ECO:0000256" key="6">
    <source>
        <dbReference type="ARBA" id="ARBA00022556"/>
    </source>
</evidence>
<dbReference type="KEGG" id="mpau:ZMTM_19660"/>
<evidence type="ECO:0000256" key="9">
    <source>
        <dbReference type="ARBA" id="ARBA00022777"/>
    </source>
</evidence>
<gene>
    <name evidence="13 15" type="primary">lpxK</name>
    <name evidence="15" type="ORF">ZMTM_19660</name>
</gene>
<dbReference type="HAMAP" id="MF_00409">
    <property type="entry name" value="LpxK"/>
    <property type="match status" value="1"/>
</dbReference>
<name>A0A8D5JZI8_9PROT</name>
<evidence type="ECO:0000256" key="8">
    <source>
        <dbReference type="ARBA" id="ARBA00022741"/>
    </source>
</evidence>
<dbReference type="InterPro" id="IPR027417">
    <property type="entry name" value="P-loop_NTPase"/>
</dbReference>
<evidence type="ECO:0000256" key="7">
    <source>
        <dbReference type="ARBA" id="ARBA00022679"/>
    </source>
</evidence>
<accession>A0A8D5JZI8</accession>
<dbReference type="GO" id="GO:0009029">
    <property type="term" value="F:lipid-A 4'-kinase activity"/>
    <property type="evidence" value="ECO:0007669"/>
    <property type="project" value="UniProtKB-UniRule"/>
</dbReference>
<feature type="binding site" evidence="13">
    <location>
        <begin position="66"/>
        <end position="73"/>
    </location>
    <ligand>
        <name>ATP</name>
        <dbReference type="ChEBI" id="CHEBI:30616"/>
    </ligand>
</feature>
<evidence type="ECO:0000256" key="1">
    <source>
        <dbReference type="ARBA" id="ARBA00002274"/>
    </source>
</evidence>
<evidence type="ECO:0000256" key="2">
    <source>
        <dbReference type="ARBA" id="ARBA00004870"/>
    </source>
</evidence>
<dbReference type="SUPFAM" id="SSF52540">
    <property type="entry name" value="P-loop containing nucleoside triphosphate hydrolases"/>
    <property type="match status" value="1"/>
</dbReference>
<keyword evidence="14" id="KW-0812">Transmembrane</keyword>
<dbReference type="Pfam" id="PF02606">
    <property type="entry name" value="LpxK"/>
    <property type="match status" value="1"/>
</dbReference>
<dbReference type="RefSeq" id="WP_221763768.1">
    <property type="nucleotide sequence ID" value="NZ_AP024110.1"/>
</dbReference>
<keyword evidence="14" id="KW-1133">Transmembrane helix</keyword>
<evidence type="ECO:0000313" key="16">
    <source>
        <dbReference type="Proteomes" id="UP000826722"/>
    </source>
</evidence>
<evidence type="ECO:0000256" key="13">
    <source>
        <dbReference type="HAMAP-Rule" id="MF_00409"/>
    </source>
</evidence>
<keyword evidence="7 13" id="KW-0808">Transferase</keyword>
<evidence type="ECO:0000256" key="3">
    <source>
        <dbReference type="ARBA" id="ARBA00012071"/>
    </source>
</evidence>
<keyword evidence="10 13" id="KW-0067">ATP-binding</keyword>
<keyword evidence="14" id="KW-0472">Membrane</keyword>
<proteinExistence type="inferred from homology"/>
<protein>
    <recommendedName>
        <fullName evidence="4 13">Tetraacyldisaccharide 4'-kinase</fullName>
        <ecNumber evidence="3 13">2.7.1.130</ecNumber>
    </recommendedName>
    <alternativeName>
        <fullName evidence="12 13">Lipid A 4'-kinase</fullName>
    </alternativeName>
</protein>
<evidence type="ECO:0000256" key="5">
    <source>
        <dbReference type="ARBA" id="ARBA00022516"/>
    </source>
</evidence>
<evidence type="ECO:0000313" key="15">
    <source>
        <dbReference type="EMBL" id="BCM25707.1"/>
    </source>
</evidence>
<dbReference type="EC" id="2.7.1.130" evidence="3 13"/>
<comment type="function">
    <text evidence="1 13">Transfers the gamma-phosphate of ATP to the 4'-position of a tetraacyldisaccharide 1-phosphate intermediate (termed DS-1-P) to form tetraacyldisaccharide 1,4'-bis-phosphate (lipid IVA).</text>
</comment>
<comment type="pathway">
    <text evidence="2 13">Glycolipid biosynthesis; lipid IV(A) biosynthesis; lipid IV(A) from (3R)-3-hydroxytetradecanoyl-[acyl-carrier-protein] and UDP-N-acetyl-alpha-D-glucosamine: step 6/6.</text>
</comment>
<keyword evidence="8 13" id="KW-0547">Nucleotide-binding</keyword>
<reference evidence="15" key="1">
    <citation type="journal article" date="2021" name="Arch. Microbiol.">
        <title>Methyloradius palustris gen. nov., sp. nov., a methanol-oxidizing bacterium isolated from snow.</title>
        <authorList>
            <person name="Miyadera T."/>
            <person name="Kojima H."/>
            <person name="Fukui M."/>
        </authorList>
    </citation>
    <scope>NUCLEOTIDE SEQUENCE</scope>
    <source>
        <strain evidence="15">Zm11</strain>
    </source>
</reference>
<dbReference type="GO" id="GO:0005886">
    <property type="term" value="C:plasma membrane"/>
    <property type="evidence" value="ECO:0007669"/>
    <property type="project" value="TreeGrafter"/>
</dbReference>
<evidence type="ECO:0000256" key="10">
    <source>
        <dbReference type="ARBA" id="ARBA00022840"/>
    </source>
</evidence>
<keyword evidence="11 13" id="KW-0443">Lipid metabolism</keyword>
<dbReference type="UniPathway" id="UPA00359">
    <property type="reaction ID" value="UER00482"/>
</dbReference>
<comment type="similarity">
    <text evidence="13">Belongs to the LpxK family.</text>
</comment>
<dbReference type="GO" id="GO:0009245">
    <property type="term" value="P:lipid A biosynthetic process"/>
    <property type="evidence" value="ECO:0007669"/>
    <property type="project" value="UniProtKB-UniRule"/>
</dbReference>